<organism evidence="12 13">
    <name type="scientific">Euplotes crassus</name>
    <dbReference type="NCBI Taxonomy" id="5936"/>
    <lineage>
        <taxon>Eukaryota</taxon>
        <taxon>Sar</taxon>
        <taxon>Alveolata</taxon>
        <taxon>Ciliophora</taxon>
        <taxon>Intramacronucleata</taxon>
        <taxon>Spirotrichea</taxon>
        <taxon>Hypotrichia</taxon>
        <taxon>Euplotida</taxon>
        <taxon>Euplotidae</taxon>
        <taxon>Moneuplotes</taxon>
    </lineage>
</organism>
<feature type="repeat" description="Solcar" evidence="9">
    <location>
        <begin position="209"/>
        <end position="288"/>
    </location>
</feature>
<dbReference type="PANTHER" id="PTHR45939:SF5">
    <property type="entry name" value="PEROXISOMAL MEMBRANE PROTEIN PMP34"/>
    <property type="match status" value="1"/>
</dbReference>
<dbReference type="GO" id="GO:0080122">
    <property type="term" value="F:AMP transmembrane transporter activity"/>
    <property type="evidence" value="ECO:0007669"/>
    <property type="project" value="TreeGrafter"/>
</dbReference>
<evidence type="ECO:0000256" key="6">
    <source>
        <dbReference type="ARBA" id="ARBA00022989"/>
    </source>
</evidence>
<evidence type="ECO:0000313" key="13">
    <source>
        <dbReference type="Proteomes" id="UP001295684"/>
    </source>
</evidence>
<comment type="caution">
    <text evidence="12">The sequence shown here is derived from an EMBL/GenBank/DDBJ whole genome shotgun (WGS) entry which is preliminary data.</text>
</comment>
<evidence type="ECO:0000256" key="8">
    <source>
        <dbReference type="ARBA" id="ARBA00023140"/>
    </source>
</evidence>
<feature type="transmembrane region" description="Helical" evidence="11">
    <location>
        <begin position="119"/>
        <end position="138"/>
    </location>
</feature>
<evidence type="ECO:0000256" key="5">
    <source>
        <dbReference type="ARBA" id="ARBA00022737"/>
    </source>
</evidence>
<dbReference type="AlphaFoldDB" id="A0AAD1U3N3"/>
<evidence type="ECO:0000256" key="9">
    <source>
        <dbReference type="PROSITE-ProRule" id="PRU00282"/>
    </source>
</evidence>
<evidence type="ECO:0000256" key="3">
    <source>
        <dbReference type="ARBA" id="ARBA00022448"/>
    </source>
</evidence>
<dbReference type="Proteomes" id="UP001295684">
    <property type="component" value="Unassembled WGS sequence"/>
</dbReference>
<sequence>MINLIIYLREMAVDGLAGGIAALISNLLFYPLENIRARLQNYSSEQNQKEKGKDNIRKEFSALRFCYDVWKHEGLKAFYSGLGITCWGSVVTFAIYFFWYKFWKLALAPYPQTLDSSKIIVITALAALITNALTSPIWRIQTIMCVTKEKKSVYQHVRDSINEDGLTGLWKGFLTGQILVLNPVINFAIYEKLRFLCITEDSQVLCMRIIFLISLIAKLTATLFTYPLLTLKTKEFTNKGKGSTLQVLGHFLKEEGVFALYRGIYAKILQTVLNNALMMVTFEAIKDCIERTLM</sequence>
<keyword evidence="6 11" id="KW-1133">Transmembrane helix</keyword>
<dbReference type="GO" id="GO:0015217">
    <property type="term" value="F:ADP transmembrane transporter activity"/>
    <property type="evidence" value="ECO:0007669"/>
    <property type="project" value="TreeGrafter"/>
</dbReference>
<dbReference type="EMBL" id="CAMPGE010002546">
    <property type="protein sequence ID" value="CAI2361353.1"/>
    <property type="molecule type" value="Genomic_DNA"/>
</dbReference>
<evidence type="ECO:0000256" key="4">
    <source>
        <dbReference type="ARBA" id="ARBA00022692"/>
    </source>
</evidence>
<dbReference type="Pfam" id="PF00153">
    <property type="entry name" value="Mito_carr"/>
    <property type="match status" value="3"/>
</dbReference>
<dbReference type="PANTHER" id="PTHR45939">
    <property type="entry name" value="PEROXISOMAL MEMBRANE PROTEIN PMP34-RELATED"/>
    <property type="match status" value="1"/>
</dbReference>
<keyword evidence="7 9" id="KW-0472">Membrane</keyword>
<dbReference type="GO" id="GO:0005347">
    <property type="term" value="F:ATP transmembrane transporter activity"/>
    <property type="evidence" value="ECO:0007669"/>
    <property type="project" value="TreeGrafter"/>
</dbReference>
<proteinExistence type="inferred from homology"/>
<dbReference type="Gene3D" id="1.50.40.10">
    <property type="entry name" value="Mitochondrial carrier domain"/>
    <property type="match status" value="1"/>
</dbReference>
<evidence type="ECO:0000256" key="10">
    <source>
        <dbReference type="RuleBase" id="RU000488"/>
    </source>
</evidence>
<evidence type="ECO:0000256" key="11">
    <source>
        <dbReference type="SAM" id="Phobius"/>
    </source>
</evidence>
<accession>A0AAD1U3N3</accession>
<keyword evidence="5" id="KW-0677">Repeat</keyword>
<keyword evidence="3 10" id="KW-0813">Transport</keyword>
<dbReference type="InterPro" id="IPR018108">
    <property type="entry name" value="MCP_transmembrane"/>
</dbReference>
<dbReference type="PROSITE" id="PS50920">
    <property type="entry name" value="SOLCAR"/>
    <property type="match status" value="3"/>
</dbReference>
<dbReference type="GO" id="GO:0015230">
    <property type="term" value="F:FAD transmembrane transporter activity"/>
    <property type="evidence" value="ECO:0007669"/>
    <property type="project" value="TreeGrafter"/>
</dbReference>
<evidence type="ECO:0000256" key="1">
    <source>
        <dbReference type="ARBA" id="ARBA00004585"/>
    </source>
</evidence>
<feature type="repeat" description="Solcar" evidence="9">
    <location>
        <begin position="118"/>
        <end position="196"/>
    </location>
</feature>
<keyword evidence="8" id="KW-0576">Peroxisome</keyword>
<evidence type="ECO:0000256" key="2">
    <source>
        <dbReference type="ARBA" id="ARBA00006375"/>
    </source>
</evidence>
<keyword evidence="4 9" id="KW-0812">Transmembrane</keyword>
<reference evidence="12" key="1">
    <citation type="submission" date="2023-07" db="EMBL/GenBank/DDBJ databases">
        <authorList>
            <consortium name="AG Swart"/>
            <person name="Singh M."/>
            <person name="Singh A."/>
            <person name="Seah K."/>
            <person name="Emmerich C."/>
        </authorList>
    </citation>
    <scope>NUCLEOTIDE SEQUENCE</scope>
    <source>
        <strain evidence="12">DP1</strain>
    </source>
</reference>
<dbReference type="InterPro" id="IPR023395">
    <property type="entry name" value="MCP_dom_sf"/>
</dbReference>
<dbReference type="SUPFAM" id="SSF103506">
    <property type="entry name" value="Mitochondrial carrier"/>
    <property type="match status" value="1"/>
</dbReference>
<evidence type="ECO:0000256" key="7">
    <source>
        <dbReference type="ARBA" id="ARBA00023136"/>
    </source>
</evidence>
<name>A0AAD1U3N3_EUPCR</name>
<dbReference type="GO" id="GO:0015228">
    <property type="term" value="F:coenzyme A transmembrane transporter activity"/>
    <property type="evidence" value="ECO:0007669"/>
    <property type="project" value="TreeGrafter"/>
</dbReference>
<keyword evidence="13" id="KW-1185">Reference proteome</keyword>
<feature type="transmembrane region" description="Helical" evidence="11">
    <location>
        <begin position="12"/>
        <end position="32"/>
    </location>
</feature>
<dbReference type="GO" id="GO:0044610">
    <property type="term" value="F:FMN transmembrane transporter activity"/>
    <property type="evidence" value="ECO:0007669"/>
    <property type="project" value="TreeGrafter"/>
</dbReference>
<comment type="similarity">
    <text evidence="2 10">Belongs to the mitochondrial carrier (TC 2.A.29) family.</text>
</comment>
<feature type="transmembrane region" description="Helical" evidence="11">
    <location>
        <begin position="168"/>
        <end position="189"/>
    </location>
</feature>
<protein>
    <submittedName>
        <fullName evidence="12">Uncharacterized protein</fullName>
    </submittedName>
</protein>
<evidence type="ECO:0000313" key="12">
    <source>
        <dbReference type="EMBL" id="CAI2361353.1"/>
    </source>
</evidence>
<dbReference type="GO" id="GO:0005778">
    <property type="term" value="C:peroxisomal membrane"/>
    <property type="evidence" value="ECO:0007669"/>
    <property type="project" value="UniProtKB-SubCell"/>
</dbReference>
<dbReference type="InterPro" id="IPR052217">
    <property type="entry name" value="Mito/Peroxisomal_Carrier"/>
</dbReference>
<gene>
    <name evidence="12" type="ORF">ECRASSUSDP1_LOCUS2664</name>
</gene>
<comment type="subcellular location">
    <subcellularLocation>
        <location evidence="1">Peroxisome membrane</location>
        <topology evidence="1">Multi-pass membrane protein</topology>
    </subcellularLocation>
</comment>
<dbReference type="GO" id="GO:0051724">
    <property type="term" value="F:NAD transmembrane transporter activity"/>
    <property type="evidence" value="ECO:0007669"/>
    <property type="project" value="TreeGrafter"/>
</dbReference>
<feature type="transmembrane region" description="Helical" evidence="11">
    <location>
        <begin position="209"/>
        <end position="229"/>
    </location>
</feature>
<feature type="transmembrane region" description="Helical" evidence="11">
    <location>
        <begin position="77"/>
        <end position="99"/>
    </location>
</feature>
<feature type="repeat" description="Solcar" evidence="9">
    <location>
        <begin position="9"/>
        <end position="106"/>
    </location>
</feature>